<organism evidence="8 9">
    <name type="scientific">Monodelphis domestica</name>
    <name type="common">Gray short-tailed opossum</name>
    <dbReference type="NCBI Taxonomy" id="13616"/>
    <lineage>
        <taxon>Eukaryota</taxon>
        <taxon>Metazoa</taxon>
        <taxon>Chordata</taxon>
        <taxon>Craniata</taxon>
        <taxon>Vertebrata</taxon>
        <taxon>Euteleostomi</taxon>
        <taxon>Mammalia</taxon>
        <taxon>Metatheria</taxon>
        <taxon>Didelphimorphia</taxon>
        <taxon>Didelphidae</taxon>
        <taxon>Monodelphis</taxon>
    </lineage>
</organism>
<evidence type="ECO:0000313" key="8">
    <source>
        <dbReference type="Ensembl" id="ENSMODP00000056208.1"/>
    </source>
</evidence>
<keyword evidence="4" id="KW-0130">Cell adhesion</keyword>
<protein>
    <recommendedName>
        <fullName evidence="10">Mesothelin like</fullName>
    </recommendedName>
</protein>
<dbReference type="PANTHER" id="PTHR23412:SF15">
    <property type="entry name" value="MESOTHELIN-LIKE PROTEIN"/>
    <property type="match status" value="1"/>
</dbReference>
<dbReference type="Gene3D" id="1.20.970.40">
    <property type="match status" value="1"/>
</dbReference>
<evidence type="ECO:0000256" key="4">
    <source>
        <dbReference type="ARBA" id="ARBA00022889"/>
    </source>
</evidence>
<keyword evidence="5" id="KW-0472">Membrane</keyword>
<keyword evidence="3" id="KW-0732">Signal</keyword>
<dbReference type="GeneTree" id="ENSGT00950000182957"/>
<name>A0A5F8H8B1_MONDO</name>
<evidence type="ECO:0008006" key="10">
    <source>
        <dbReference type="Google" id="ProtNLM"/>
    </source>
</evidence>
<feature type="region of interest" description="Disordered" evidence="7">
    <location>
        <begin position="1678"/>
        <end position="1718"/>
    </location>
</feature>
<evidence type="ECO:0000256" key="5">
    <source>
        <dbReference type="ARBA" id="ARBA00023136"/>
    </source>
</evidence>
<dbReference type="Bgee" id="ENSMODG00000016859">
    <property type="expression patterns" value="Expressed in testis and 9 other cell types or tissues"/>
</dbReference>
<comment type="similarity">
    <text evidence="2">Belongs to the mesothelin family.</text>
</comment>
<evidence type="ECO:0000256" key="6">
    <source>
        <dbReference type="ARBA" id="ARBA00023180"/>
    </source>
</evidence>
<reference evidence="8 9" key="1">
    <citation type="journal article" date="2007" name="Nature">
        <title>Genome of the marsupial Monodelphis domestica reveals innovation in non-coding sequences.</title>
        <authorList>
            <person name="Mikkelsen T.S."/>
            <person name="Wakefield M.J."/>
            <person name="Aken B."/>
            <person name="Amemiya C.T."/>
            <person name="Chang J.L."/>
            <person name="Duke S."/>
            <person name="Garber M."/>
            <person name="Gentles A.J."/>
            <person name="Goodstadt L."/>
            <person name="Heger A."/>
            <person name="Jurka J."/>
            <person name="Kamal M."/>
            <person name="Mauceli E."/>
            <person name="Searle S.M."/>
            <person name="Sharpe T."/>
            <person name="Baker M.L."/>
            <person name="Batzer M.A."/>
            <person name="Benos P.V."/>
            <person name="Belov K."/>
            <person name="Clamp M."/>
            <person name="Cook A."/>
            <person name="Cuff J."/>
            <person name="Das R."/>
            <person name="Davidow L."/>
            <person name="Deakin J.E."/>
            <person name="Fazzari M.J."/>
            <person name="Glass J.L."/>
            <person name="Grabherr M."/>
            <person name="Greally J.M."/>
            <person name="Gu W."/>
            <person name="Hore T.A."/>
            <person name="Huttley G.A."/>
            <person name="Kleber M."/>
            <person name="Jirtle R.L."/>
            <person name="Koina E."/>
            <person name="Lee J.T."/>
            <person name="Mahony S."/>
            <person name="Marra M.A."/>
            <person name="Miller R.D."/>
            <person name="Nicholls R.D."/>
            <person name="Oda M."/>
            <person name="Papenfuss A.T."/>
            <person name="Parra Z.E."/>
            <person name="Pollock D.D."/>
            <person name="Ray D.A."/>
            <person name="Schein J.E."/>
            <person name="Speed T.P."/>
            <person name="Thompson K."/>
            <person name="VandeBerg J.L."/>
            <person name="Wade C.M."/>
            <person name="Walker J.A."/>
            <person name="Waters P.D."/>
            <person name="Webber C."/>
            <person name="Weidman J.R."/>
            <person name="Xie X."/>
            <person name="Zody M.C."/>
            <person name="Baldwin J."/>
            <person name="Abdouelleil A."/>
            <person name="Abdulkadir J."/>
            <person name="Abebe A."/>
            <person name="Abera B."/>
            <person name="Abreu J."/>
            <person name="Acer S.C."/>
            <person name="Aftuck L."/>
            <person name="Alexander A."/>
            <person name="An P."/>
            <person name="Anderson E."/>
            <person name="Anderson S."/>
            <person name="Arachi H."/>
            <person name="Azer M."/>
            <person name="Bachantsang P."/>
            <person name="Barry A."/>
            <person name="Bayul T."/>
            <person name="Berlin A."/>
            <person name="Bessette D."/>
            <person name="Bloom T."/>
            <person name="Bloom T."/>
            <person name="Boguslavskiy L."/>
            <person name="Bonnet C."/>
            <person name="Boukhgalter B."/>
            <person name="Bourzgui I."/>
            <person name="Brown A."/>
            <person name="Cahill P."/>
            <person name="Channer S."/>
            <person name="Cheshatsang Y."/>
            <person name="Chuda L."/>
            <person name="Citroen M."/>
            <person name="Collymore A."/>
            <person name="Cooke P."/>
            <person name="Costello M."/>
            <person name="D'Aco K."/>
            <person name="Daza R."/>
            <person name="De Haan G."/>
            <person name="DeGray S."/>
            <person name="DeMaso C."/>
            <person name="Dhargay N."/>
            <person name="Dooley K."/>
            <person name="Dooley E."/>
            <person name="Doricent M."/>
            <person name="Dorje P."/>
            <person name="Dorjee K."/>
            <person name="Dupes A."/>
            <person name="Elong R."/>
            <person name="Falk J."/>
            <person name="Farina A."/>
            <person name="Faro S."/>
            <person name="Ferguson D."/>
            <person name="Fisher S."/>
            <person name="Foley C.D."/>
            <person name="Franke A."/>
            <person name="Friedrich D."/>
            <person name="Gadbois L."/>
            <person name="Gearin G."/>
            <person name="Gearin C.R."/>
            <person name="Giannoukos G."/>
            <person name="Goode T."/>
            <person name="Graham J."/>
            <person name="Grandbois E."/>
            <person name="Grewal S."/>
            <person name="Gyaltsen K."/>
            <person name="Hafez N."/>
            <person name="Hagos B."/>
            <person name="Hall J."/>
            <person name="Henson C."/>
            <person name="Hollinger A."/>
            <person name="Honan T."/>
            <person name="Huard M.D."/>
            <person name="Hughes L."/>
            <person name="Hurhula B."/>
            <person name="Husby M.E."/>
            <person name="Kamat A."/>
            <person name="Kanga B."/>
            <person name="Kashin S."/>
            <person name="Khazanovich D."/>
            <person name="Kisner P."/>
            <person name="Lance K."/>
            <person name="Lara M."/>
            <person name="Lee W."/>
            <person name="Lennon N."/>
            <person name="Letendre F."/>
            <person name="LeVine R."/>
            <person name="Lipovsky A."/>
            <person name="Liu X."/>
            <person name="Liu J."/>
            <person name="Liu S."/>
            <person name="Lokyitsang T."/>
            <person name="Lokyitsang Y."/>
            <person name="Lubonja R."/>
            <person name="Lui A."/>
            <person name="MacDonald P."/>
            <person name="Magnisalis V."/>
            <person name="Maru K."/>
            <person name="Matthews C."/>
            <person name="McCusker W."/>
            <person name="McDonough S."/>
            <person name="Mehta T."/>
            <person name="Meldrim J."/>
            <person name="Meneus L."/>
            <person name="Mihai O."/>
            <person name="Mihalev A."/>
            <person name="Mihova T."/>
            <person name="Mittelman R."/>
            <person name="Mlenga V."/>
            <person name="Montmayeur A."/>
            <person name="Mulrain L."/>
            <person name="Navidi A."/>
            <person name="Naylor J."/>
            <person name="Negash T."/>
            <person name="Nguyen T."/>
            <person name="Nguyen N."/>
            <person name="Nicol R."/>
            <person name="Norbu C."/>
            <person name="Norbu N."/>
            <person name="Novod N."/>
            <person name="O'Neill B."/>
            <person name="Osman S."/>
            <person name="Markiewicz E."/>
            <person name="Oyono O.L."/>
            <person name="Patti C."/>
            <person name="Phunkhang P."/>
            <person name="Pierre F."/>
            <person name="Priest M."/>
            <person name="Raghuraman S."/>
            <person name="Rege F."/>
            <person name="Reyes R."/>
            <person name="Rise C."/>
            <person name="Rogov P."/>
            <person name="Ross K."/>
            <person name="Ryan E."/>
            <person name="Settipalli S."/>
            <person name="Shea T."/>
            <person name="Sherpa N."/>
            <person name="Shi L."/>
            <person name="Shih D."/>
            <person name="Sparrow T."/>
            <person name="Spaulding J."/>
            <person name="Stalker J."/>
            <person name="Stange-Thomann N."/>
            <person name="Stavropoulos S."/>
            <person name="Stone C."/>
            <person name="Strader C."/>
            <person name="Tesfaye S."/>
            <person name="Thomson T."/>
            <person name="Thoulutsang Y."/>
            <person name="Thoulutsang D."/>
            <person name="Topham K."/>
            <person name="Topping I."/>
            <person name="Tsamla T."/>
            <person name="Vassiliev H."/>
            <person name="Vo A."/>
            <person name="Wangchuk T."/>
            <person name="Wangdi T."/>
            <person name="Weiand M."/>
            <person name="Wilkinson J."/>
            <person name="Wilson A."/>
            <person name="Yadav S."/>
            <person name="Young G."/>
            <person name="Yu Q."/>
            <person name="Zembek L."/>
            <person name="Zhong D."/>
            <person name="Zimmer A."/>
            <person name="Zwirko Z."/>
            <person name="Jaffe D.B."/>
            <person name="Alvarez P."/>
            <person name="Brockman W."/>
            <person name="Butler J."/>
            <person name="Chin C."/>
            <person name="Gnerre S."/>
            <person name="MacCallum I."/>
            <person name="Graves J.A."/>
            <person name="Ponting C.P."/>
            <person name="Breen M."/>
            <person name="Samollow P.B."/>
            <person name="Lander E.S."/>
            <person name="Lindblad-Toh K."/>
        </authorList>
    </citation>
    <scope>NUCLEOTIDE SEQUENCE [LARGE SCALE GENOMIC DNA]</scope>
</reference>
<reference evidence="8" key="3">
    <citation type="submission" date="2025-09" db="UniProtKB">
        <authorList>
            <consortium name="Ensembl"/>
        </authorList>
    </citation>
    <scope>IDENTIFICATION</scope>
</reference>
<comment type="subcellular location">
    <subcellularLocation>
        <location evidence="1">Membrane</location>
    </subcellularLocation>
</comment>
<reference evidence="8" key="2">
    <citation type="submission" date="2025-08" db="UniProtKB">
        <authorList>
            <consortium name="Ensembl"/>
        </authorList>
    </citation>
    <scope>IDENTIFICATION</scope>
</reference>
<dbReference type="GO" id="GO:0007160">
    <property type="term" value="P:cell-matrix adhesion"/>
    <property type="evidence" value="ECO:0000318"/>
    <property type="project" value="GO_Central"/>
</dbReference>
<dbReference type="InterPro" id="IPR026664">
    <property type="entry name" value="Stereocilin-rel"/>
</dbReference>
<dbReference type="GO" id="GO:0009986">
    <property type="term" value="C:cell surface"/>
    <property type="evidence" value="ECO:0000318"/>
    <property type="project" value="GO_Central"/>
</dbReference>
<evidence type="ECO:0000256" key="7">
    <source>
        <dbReference type="SAM" id="MobiDB-lite"/>
    </source>
</evidence>
<proteinExistence type="inferred from homology"/>
<dbReference type="Proteomes" id="UP000002280">
    <property type="component" value="Chromosome 6"/>
</dbReference>
<evidence type="ECO:0000256" key="3">
    <source>
        <dbReference type="ARBA" id="ARBA00022729"/>
    </source>
</evidence>
<dbReference type="RefSeq" id="XP_056661688.1">
    <property type="nucleotide sequence ID" value="XM_056805710.1"/>
</dbReference>
<evidence type="ECO:0000256" key="1">
    <source>
        <dbReference type="ARBA" id="ARBA00004370"/>
    </source>
</evidence>
<dbReference type="InterPro" id="IPR010335">
    <property type="entry name" value="Mesothelin"/>
</dbReference>
<dbReference type="Ensembl" id="ENSMODT00000063520.1">
    <property type="protein sequence ID" value="ENSMODP00000056208.1"/>
    <property type="gene ID" value="ENSMODG00000016859.4"/>
</dbReference>
<feature type="compositionally biased region" description="Polar residues" evidence="7">
    <location>
        <begin position="1703"/>
        <end position="1718"/>
    </location>
</feature>
<dbReference type="GeneID" id="100021259"/>
<evidence type="ECO:0000256" key="2">
    <source>
        <dbReference type="ARBA" id="ARBA00011016"/>
    </source>
</evidence>
<dbReference type="GO" id="GO:0016020">
    <property type="term" value="C:membrane"/>
    <property type="evidence" value="ECO:0007669"/>
    <property type="project" value="UniProtKB-SubCell"/>
</dbReference>
<dbReference type="Pfam" id="PF06060">
    <property type="entry name" value="Mesothelin"/>
    <property type="match status" value="1"/>
</dbReference>
<dbReference type="OrthoDB" id="9909579at2759"/>
<keyword evidence="9" id="KW-1185">Reference proteome</keyword>
<dbReference type="InParanoid" id="A0A5F8H8B1"/>
<accession>A0A5F8H8B1</accession>
<sequence>MGSGRGPGVFGLNNQGLYFDCLHGCCFQKPLGFFSRKSPFILLQPRAEGKGTSGTVCEGFIPYFSEVQLLLLGRKKTYLGAMGLPTQFLALLLELCLGLSWLAGSNPTMGNSIIPETITTEITTKGNCAITETITVESSAITGTYGTPDCNITMGNSASTENNGTSDNNTSGFNIISETKHSGNNDTQGSNAITGNNTTTETKTSRISNIKGNNIDTENNILLGNKAQGISDIARNATGAGISVILGNKTLENSTSTGNNVTTRNQISQSSAIQGNTTTANLALENRGILGNSSVLENKVPQNHDIKRSNFATGTKATRNNDILGTIATTLENVSVGIDSLEIVTSGNIDSVGSNSTSQTRITSESKTLENTITESRTALGSSSTPGNSHSILENKLTTEKLDILGNKTSETVTWGTDSSENNVSMGISEDTLGSNATTGNQISGITVSMGNVITENKALGNNITTLEEDTLCLGSGINETILCGGELSPGEHTEDISLRDFICNKRAQGSKLNREELEGRLGRAQCEDPGITETLTLIFSYANLTELQGALGKLNDSACHEATVKALWTVMLQGRLDFQDTLSLRWWFQGLLQPFLASLPREDLRCLPLSTLGCEQYQAIVQGLDMEFEGMSQETREAVYTTFQLPVLTRLSGLTCVPEMNSSAAWLDINLGHFSQYATYGDLVAFNSQFDGLQALDHLTLRQLAQLVATKGALNETALGEFPKSFCNQEPLPNGTKEAVETSLSLLTNGSVSVGTWTDVRTLFYFYFLQSEFLPTVNTSCPAFQAIVRNGPSILKGREEEVYHHIYSFLTGTLSRPRCYNPSDPLSPGWFSAYLGPYVHLSSVDDIRDFLGYDQQLLQTLASQQDSLQLFSQQDVPRNVMWLLTSALLAKTPNFTILELPDKLLCFSLEASALHFLGEEALWRVIKRLNDNCGSSNRTDPDAWGLRVPLPPARRLATLLVSEIPAFNQSILVALGQQAVGLTAGQIMMLSEDDVAASVQALGRVIGWDKGQAYGLVSKLTAEQLLADKLETLGSLVPGLPSSVLCALSAENASHLASIPTFLCGLRDAPTYLKRVFTDRIVLHPLPISRIVEIVPPELVPQIPSSFLLWDNLTEANLSTISKQPWEPAQASGFFQQGLASSVGNHVARLSASILQGFQCQEASQLTRDQFSSLVREVQKQKAILNARQLSCMANLLALHNLTDNFAEYPPDLLLFYDLRKVDGAKCREFISRASQGNLNLLSGLSAQKRELLNVSQACLGNPGTNLSKEDLTYLGGLVCDMEPAVILESDPHILDNLKHCAQLTAGQQDALNTLLHSGTTSLGTPGSWNLGKLWSLGPLAFYINPILWKMVNKDVSKDFFRDVVARYQAGSLPRSHVQNFVDSFLAQELSASRTSQMTGKKCYRGNITAQVIQDELFMVRYDCKQLKTCLGSKVLKANLHPLLQHPLPRECQRVVKGKLGEIYPRGVPEDQLKLIASLVYLYSNDEISHWNITSGDTVVALLGSDVAMENQTQAVIKKYLELNGTVTGALLVAIGGFRLCWMSPRQIEAIRPMELRRAGALDISSCAQERKDDLYEKAKKAFPGSNGTITYYHYIRPYLGGAPLEDLKLLARTNISMDIDTFTSLNPEVLQNLSLSNVATLLGRNVADLRKARSNPSVKVWLENQNQSALEALGLDRTPDKQHPSPATTGKPGPPWITGKGHNSSASPNGHISSTTPSGSCVLAPLHFLNVFGLPIGLTLLMSLL</sequence>
<gene>
    <name evidence="8" type="primary">LOC100021259</name>
</gene>
<keyword evidence="6" id="KW-0325">Glycoprotein</keyword>
<evidence type="ECO:0000313" key="9">
    <source>
        <dbReference type="Proteomes" id="UP000002280"/>
    </source>
</evidence>
<feature type="compositionally biased region" description="Low complexity" evidence="7">
    <location>
        <begin position="191"/>
        <end position="202"/>
    </location>
</feature>
<feature type="region of interest" description="Disordered" evidence="7">
    <location>
        <begin position="180"/>
        <end position="205"/>
    </location>
</feature>
<dbReference type="PANTHER" id="PTHR23412">
    <property type="entry name" value="STEREOCILIN RELATED"/>
    <property type="match status" value="1"/>
</dbReference>